<dbReference type="Gene3D" id="1.10.10.1590">
    <property type="entry name" value="NADH-quinone oxidoreductase subunit E"/>
    <property type="match status" value="1"/>
</dbReference>
<keyword evidence="5" id="KW-0411">Iron-sulfur</keyword>
<dbReference type="SUPFAM" id="SSF142019">
    <property type="entry name" value="Nqo1 FMN-binding domain-like"/>
    <property type="match status" value="1"/>
</dbReference>
<evidence type="ECO:0000256" key="2">
    <source>
        <dbReference type="ARBA" id="ARBA00022485"/>
    </source>
</evidence>
<dbReference type="Gene3D" id="3.40.30.10">
    <property type="entry name" value="Glutaredoxin"/>
    <property type="match status" value="1"/>
</dbReference>
<dbReference type="InterPro" id="IPR037225">
    <property type="entry name" value="Nuo51_FMN-bd_sf"/>
</dbReference>
<dbReference type="InterPro" id="IPR036249">
    <property type="entry name" value="Thioredoxin-like_sf"/>
</dbReference>
<keyword evidence="3" id="KW-0479">Metal-binding</keyword>
<dbReference type="InterPro" id="IPR001949">
    <property type="entry name" value="NADH-UbQ_OxRdtase_51kDa_CS"/>
</dbReference>
<dbReference type="Gene3D" id="3.40.50.11540">
    <property type="entry name" value="NADH-ubiquinone oxidoreductase 51kDa subunit"/>
    <property type="match status" value="1"/>
</dbReference>
<gene>
    <name evidence="7" type="primary">hymB</name>
    <name evidence="7" type="ORF">GETHPA_25040</name>
</gene>
<evidence type="ECO:0000256" key="5">
    <source>
        <dbReference type="ARBA" id="ARBA00023014"/>
    </source>
</evidence>
<sequence>MPHATVAPVQDAILPILQRYDRDPQNLLQILVEVQHALHCVPPEAVDLVADHLGATRAHVRGVVGFYAFLSDQYLGDFVIHLSDNITDRMLGNRELAEYLCSRLGVKLGKVRADGRVSVNFTSCTGMCDQGPAALVNGLPVTRLSRERIDRMVELITARTPVSAWPTEFFEVEDNFRRSDVLFRRPFEPGSAIQAAMLRGGDETLKDIQLEEALDPASGKLWKRGADETLKELYRSDLRGRGGAGFKAAIKWETCRDTAGGERYVVCNADEGEPGTFKDRVLLTSYADMVFEGMTVCGYVVGSGQGILYIRQEYWYLKPHLEAVLARRREAGLLGSNILGTGYAFDIDLHWGAGAYICGMESAMIESIEGRRGKPRKRWPLPVVAGVRKCPTVVNNVETFAAAGMIALKGGAWFAAHGTMHSTGTKLFCVSGDCERPGIYEYPFGVSVREILRDCGGSSAQAVQVSGPSGTTITRSEFDRVLAFEDLATVGTMMVLGPKRDMFELVENFSHFFQHESCGLCTPCRVGTSLLVNLVDKVACGKGSPMDLEEIQKLSHIMKTTAHCGLGQTAPNHLLDSLLKFRTVWDARMMTTEFEPAFDLDEALEEARQLSGRDDAEAHL</sequence>
<dbReference type="SUPFAM" id="SSF142984">
    <property type="entry name" value="Nqo1 middle domain-like"/>
    <property type="match status" value="1"/>
</dbReference>
<comment type="caution">
    <text evidence="7">The sequence shown here is derived from an EMBL/GenBank/DDBJ whole genome shotgun (WGS) entry which is preliminary data.</text>
</comment>
<dbReference type="Pfam" id="PF01257">
    <property type="entry name" value="2Fe-2S_thioredx"/>
    <property type="match status" value="1"/>
</dbReference>
<dbReference type="InterPro" id="IPR037207">
    <property type="entry name" value="Nuop51_4Fe4S-bd_sf"/>
</dbReference>
<name>A0ABQ5Q967_9BACT</name>
<evidence type="ECO:0000256" key="1">
    <source>
        <dbReference type="ARBA" id="ARBA00007523"/>
    </source>
</evidence>
<feature type="domain" description="NADH-ubiquinone oxidoreductase 51kDa subunit iron-sulphur binding" evidence="6">
    <location>
        <begin position="503"/>
        <end position="548"/>
    </location>
</feature>
<evidence type="ECO:0000256" key="3">
    <source>
        <dbReference type="ARBA" id="ARBA00022723"/>
    </source>
</evidence>
<dbReference type="Gene3D" id="1.20.1440.230">
    <property type="entry name" value="NADH-ubiquinone oxidoreductase 51kDa subunit, iron-sulphur binding domain"/>
    <property type="match status" value="1"/>
</dbReference>
<keyword evidence="4" id="KW-0408">Iron</keyword>
<dbReference type="SUPFAM" id="SSF140490">
    <property type="entry name" value="Nqo1C-terminal domain-like"/>
    <property type="match status" value="1"/>
</dbReference>
<dbReference type="InterPro" id="IPR011538">
    <property type="entry name" value="Nuo51_FMN-bd"/>
</dbReference>
<dbReference type="Pfam" id="PF10589">
    <property type="entry name" value="NADH_4Fe-4S"/>
    <property type="match status" value="1"/>
</dbReference>
<evidence type="ECO:0000313" key="7">
    <source>
        <dbReference type="EMBL" id="GLH70971.1"/>
    </source>
</evidence>
<dbReference type="InterPro" id="IPR019575">
    <property type="entry name" value="Nuop51_4Fe4S-bd"/>
</dbReference>
<dbReference type="EMBL" id="BSDD01000005">
    <property type="protein sequence ID" value="GLH70971.1"/>
    <property type="molecule type" value="Genomic_DNA"/>
</dbReference>
<dbReference type="PROSITE" id="PS00645">
    <property type="entry name" value="COMPLEX1_51K_2"/>
    <property type="match status" value="1"/>
</dbReference>
<evidence type="ECO:0000313" key="8">
    <source>
        <dbReference type="Proteomes" id="UP001165089"/>
    </source>
</evidence>
<evidence type="ECO:0000259" key="6">
    <source>
        <dbReference type="SMART" id="SM00928"/>
    </source>
</evidence>
<keyword evidence="8" id="KW-1185">Reference proteome</keyword>
<dbReference type="Gene3D" id="3.10.20.600">
    <property type="match status" value="1"/>
</dbReference>
<dbReference type="Pfam" id="PF01512">
    <property type="entry name" value="Complex1_51K"/>
    <property type="match status" value="1"/>
</dbReference>
<dbReference type="RefSeq" id="WP_285726756.1">
    <property type="nucleotide sequence ID" value="NZ_BSDD01000005.1"/>
</dbReference>
<dbReference type="PANTHER" id="PTHR43578">
    <property type="entry name" value="NADH-QUINONE OXIDOREDUCTASE SUBUNIT F"/>
    <property type="match status" value="1"/>
</dbReference>
<keyword evidence="2" id="KW-0004">4Fe-4S</keyword>
<reference evidence="7 8" key="1">
    <citation type="journal article" date="2023" name="Antonie Van Leeuwenhoek">
        <title>Mesoterricola silvestris gen. nov., sp. nov., Mesoterricola sediminis sp. nov., Geothrix oryzae sp. nov., Geothrix edaphica sp. nov., Geothrix rubra sp. nov., and Geothrix limicola sp. nov., six novel members of Acidobacteriota isolated from soils.</title>
        <authorList>
            <person name="Itoh H."/>
            <person name="Sugisawa Y."/>
            <person name="Mise K."/>
            <person name="Xu Z."/>
            <person name="Kuniyasu M."/>
            <person name="Ushijima N."/>
            <person name="Kawano K."/>
            <person name="Kobayashi E."/>
            <person name="Shiratori Y."/>
            <person name="Masuda Y."/>
            <person name="Senoo K."/>
        </authorList>
    </citation>
    <scope>NUCLEOTIDE SEQUENCE [LARGE SCALE GENOMIC DNA]</scope>
    <source>
        <strain evidence="7 8">Red803</strain>
    </source>
</reference>
<proteinExistence type="inferred from homology"/>
<comment type="similarity">
    <text evidence="1">Belongs to the complex I 51 kDa subunit family.</text>
</comment>
<dbReference type="PANTHER" id="PTHR43578:SF3">
    <property type="entry name" value="NADH-QUINONE OXIDOREDUCTASE SUBUNIT F"/>
    <property type="match status" value="1"/>
</dbReference>
<protein>
    <submittedName>
        <fullName evidence="7">NADH dehydrogenase</fullName>
    </submittedName>
</protein>
<evidence type="ECO:0000256" key="4">
    <source>
        <dbReference type="ARBA" id="ARBA00023004"/>
    </source>
</evidence>
<dbReference type="Proteomes" id="UP001165089">
    <property type="component" value="Unassembled WGS sequence"/>
</dbReference>
<dbReference type="SUPFAM" id="SSF52833">
    <property type="entry name" value="Thioredoxin-like"/>
    <property type="match status" value="1"/>
</dbReference>
<accession>A0ABQ5Q967</accession>
<dbReference type="InterPro" id="IPR041921">
    <property type="entry name" value="NuoE_N"/>
</dbReference>
<organism evidence="7 8">
    <name type="scientific">Geothrix rubra</name>
    <dbReference type="NCBI Taxonomy" id="2927977"/>
    <lineage>
        <taxon>Bacteria</taxon>
        <taxon>Pseudomonadati</taxon>
        <taxon>Acidobacteriota</taxon>
        <taxon>Holophagae</taxon>
        <taxon>Holophagales</taxon>
        <taxon>Holophagaceae</taxon>
        <taxon>Geothrix</taxon>
    </lineage>
</organism>
<dbReference type="SMART" id="SM00928">
    <property type="entry name" value="NADH_4Fe-4S"/>
    <property type="match status" value="1"/>
</dbReference>